<keyword evidence="1" id="KW-0808">Transferase</keyword>
<dbReference type="PROSITE" id="PS50994">
    <property type="entry name" value="INTEGRASE"/>
    <property type="match status" value="1"/>
</dbReference>
<dbReference type="SUPFAM" id="SSF53098">
    <property type="entry name" value="Ribonuclease H-like"/>
    <property type="match status" value="1"/>
</dbReference>
<evidence type="ECO:0000256" key="4">
    <source>
        <dbReference type="ARBA" id="ARBA00022759"/>
    </source>
</evidence>
<reference evidence="8" key="1">
    <citation type="journal article" date="2022" name="bioRxiv">
        <title>Sequencing and chromosome-scale assembly of the giantPleurodeles waltlgenome.</title>
        <authorList>
            <person name="Brown T."/>
            <person name="Elewa A."/>
            <person name="Iarovenko S."/>
            <person name="Subramanian E."/>
            <person name="Araus A.J."/>
            <person name="Petzold A."/>
            <person name="Susuki M."/>
            <person name="Suzuki K.-i.T."/>
            <person name="Hayashi T."/>
            <person name="Toyoda A."/>
            <person name="Oliveira C."/>
            <person name="Osipova E."/>
            <person name="Leigh N.D."/>
            <person name="Simon A."/>
            <person name="Yun M.H."/>
        </authorList>
    </citation>
    <scope>NUCLEOTIDE SEQUENCE</scope>
    <source>
        <strain evidence="8">20211129_DDA</strain>
        <tissue evidence="8">Liver</tissue>
    </source>
</reference>
<evidence type="ECO:0000256" key="6">
    <source>
        <dbReference type="SAM" id="MobiDB-lite"/>
    </source>
</evidence>
<evidence type="ECO:0000313" key="8">
    <source>
        <dbReference type="EMBL" id="KAJ1217682.1"/>
    </source>
</evidence>
<dbReference type="GO" id="GO:0016779">
    <property type="term" value="F:nucleotidyltransferase activity"/>
    <property type="evidence" value="ECO:0007669"/>
    <property type="project" value="UniProtKB-KW"/>
</dbReference>
<evidence type="ECO:0000256" key="3">
    <source>
        <dbReference type="ARBA" id="ARBA00022722"/>
    </source>
</evidence>
<organism evidence="8 9">
    <name type="scientific">Pleurodeles waltl</name>
    <name type="common">Iberian ribbed newt</name>
    <dbReference type="NCBI Taxonomy" id="8319"/>
    <lineage>
        <taxon>Eukaryota</taxon>
        <taxon>Metazoa</taxon>
        <taxon>Chordata</taxon>
        <taxon>Craniata</taxon>
        <taxon>Vertebrata</taxon>
        <taxon>Euteleostomi</taxon>
        <taxon>Amphibia</taxon>
        <taxon>Batrachia</taxon>
        <taxon>Caudata</taxon>
        <taxon>Salamandroidea</taxon>
        <taxon>Salamandridae</taxon>
        <taxon>Pleurodelinae</taxon>
        <taxon>Pleurodeles</taxon>
    </lineage>
</organism>
<keyword evidence="5" id="KW-0378">Hydrolase</keyword>
<dbReference type="Pfam" id="PF18697">
    <property type="entry name" value="MLVIN_C"/>
    <property type="match status" value="1"/>
</dbReference>
<name>A0AAV7WYA9_PLEWA</name>
<dbReference type="PANTHER" id="PTHR38681">
    <property type="entry name" value="RETROVIRUS-RELATED POL POLYPROTEIN FROM TRANSPOSON 412-LIKE PROTEIN-RELATED"/>
    <property type="match status" value="1"/>
</dbReference>
<gene>
    <name evidence="8" type="ORF">NDU88_005274</name>
</gene>
<dbReference type="InterPro" id="IPR012337">
    <property type="entry name" value="RNaseH-like_sf"/>
</dbReference>
<dbReference type="GO" id="GO:0015074">
    <property type="term" value="P:DNA integration"/>
    <property type="evidence" value="ECO:0007669"/>
    <property type="project" value="InterPro"/>
</dbReference>
<proteinExistence type="predicted"/>
<evidence type="ECO:0000256" key="2">
    <source>
        <dbReference type="ARBA" id="ARBA00022695"/>
    </source>
</evidence>
<evidence type="ECO:0000256" key="5">
    <source>
        <dbReference type="ARBA" id="ARBA00022801"/>
    </source>
</evidence>
<dbReference type="InterPro" id="IPR001584">
    <property type="entry name" value="Integrase_cat-core"/>
</dbReference>
<protein>
    <recommendedName>
        <fullName evidence="7">Integrase catalytic domain-containing protein</fullName>
    </recommendedName>
</protein>
<dbReference type="Gene3D" id="2.30.30.850">
    <property type="match status" value="1"/>
</dbReference>
<dbReference type="EMBL" id="JANPWB010000001">
    <property type="protein sequence ID" value="KAJ1217682.1"/>
    <property type="molecule type" value="Genomic_DNA"/>
</dbReference>
<feature type="region of interest" description="Disordered" evidence="6">
    <location>
        <begin position="208"/>
        <end position="350"/>
    </location>
</feature>
<keyword evidence="4" id="KW-0255">Endonuclease</keyword>
<evidence type="ECO:0000259" key="7">
    <source>
        <dbReference type="PROSITE" id="PS50994"/>
    </source>
</evidence>
<feature type="compositionally biased region" description="Polar residues" evidence="6">
    <location>
        <begin position="311"/>
        <end position="322"/>
    </location>
</feature>
<dbReference type="GO" id="GO:0003676">
    <property type="term" value="F:nucleic acid binding"/>
    <property type="evidence" value="ECO:0007669"/>
    <property type="project" value="InterPro"/>
</dbReference>
<dbReference type="Gene3D" id="3.30.420.10">
    <property type="entry name" value="Ribonuclease H-like superfamily/Ribonuclease H"/>
    <property type="match status" value="1"/>
</dbReference>
<accession>A0AAV7WYA9</accession>
<keyword evidence="2" id="KW-0548">Nucleotidyltransferase</keyword>
<dbReference type="Proteomes" id="UP001066276">
    <property type="component" value="Chromosome 1_1"/>
</dbReference>
<dbReference type="AlphaFoldDB" id="A0AAV7WYA9"/>
<dbReference type="PANTHER" id="PTHR38681:SF1">
    <property type="entry name" value="RETROVIRUS-RELATED POL POLYPROTEIN FROM TRANSPOSON 412-LIKE PROTEIN"/>
    <property type="match status" value="1"/>
</dbReference>
<dbReference type="GO" id="GO:0016787">
    <property type="term" value="F:hydrolase activity"/>
    <property type="evidence" value="ECO:0007669"/>
    <property type="project" value="UniProtKB-KW"/>
</dbReference>
<keyword evidence="3" id="KW-0540">Nuclease</keyword>
<feature type="domain" description="Integrase catalytic" evidence="7">
    <location>
        <begin position="1"/>
        <end position="94"/>
    </location>
</feature>
<comment type="caution">
    <text evidence="8">The sequence shown here is derived from an EMBL/GenBank/DDBJ whole genome shotgun (WGS) entry which is preliminary data.</text>
</comment>
<keyword evidence="9" id="KW-1185">Reference proteome</keyword>
<dbReference type="InterPro" id="IPR036397">
    <property type="entry name" value="RNaseH_sf"/>
</dbReference>
<sequence>MSLESDRGRHFDNEVIKLLCAALNIEQKLHCSYRPEASGLVEQMNGTLKSRMAKMCAATNLKWLDALPLVLMSMRNTPDKKTGLSPHEILMGRAMRLPAVPANVLVNITDDMVLDYCKGLADVVCSFSHQVEATTLPMISDPGQTLKACDWVVVKEHVKKSCLEPRWKGPCQVILTTTTAVKCAGLPNWIHASHTKKVMCPTDQELEVSKTTAAEKEVSGPESIQRGTETEGEPAEDGLITQTVNKIQRSDSEPISAEATGEPTQREVLPEADGYGFEVEPITDPEGKGGEAEGSQGVLTPPEPIADPSRENTIVQEEGTVQHSERPTGKKTLKGDNWQKPQAGKGEGDT</sequence>
<dbReference type="GO" id="GO:0004519">
    <property type="term" value="F:endonuclease activity"/>
    <property type="evidence" value="ECO:0007669"/>
    <property type="project" value="UniProtKB-KW"/>
</dbReference>
<evidence type="ECO:0000313" key="9">
    <source>
        <dbReference type="Proteomes" id="UP001066276"/>
    </source>
</evidence>
<dbReference type="InterPro" id="IPR040643">
    <property type="entry name" value="MLVIN_C"/>
</dbReference>
<evidence type="ECO:0000256" key="1">
    <source>
        <dbReference type="ARBA" id="ARBA00022679"/>
    </source>
</evidence>